<keyword evidence="15" id="KW-1185">Reference proteome</keyword>
<evidence type="ECO:0000256" key="8">
    <source>
        <dbReference type="PROSITE-ProRule" id="PRU00108"/>
    </source>
</evidence>
<gene>
    <name evidence="14" type="ORF">ACJIZ3_007124</name>
</gene>
<dbReference type="AlphaFoldDB" id="A0ABD3S9Q5"/>
<evidence type="ECO:0000313" key="14">
    <source>
        <dbReference type="EMBL" id="KAL3821219.1"/>
    </source>
</evidence>
<feature type="coiled-coil region" evidence="11">
    <location>
        <begin position="73"/>
        <end position="114"/>
    </location>
</feature>
<organism evidence="14 15">
    <name type="scientific">Penstemon smallii</name>
    <dbReference type="NCBI Taxonomy" id="265156"/>
    <lineage>
        <taxon>Eukaryota</taxon>
        <taxon>Viridiplantae</taxon>
        <taxon>Streptophyta</taxon>
        <taxon>Embryophyta</taxon>
        <taxon>Tracheophyta</taxon>
        <taxon>Spermatophyta</taxon>
        <taxon>Magnoliopsida</taxon>
        <taxon>eudicotyledons</taxon>
        <taxon>Gunneridae</taxon>
        <taxon>Pentapetalae</taxon>
        <taxon>asterids</taxon>
        <taxon>lamiids</taxon>
        <taxon>Lamiales</taxon>
        <taxon>Plantaginaceae</taxon>
        <taxon>Cheloneae</taxon>
        <taxon>Penstemon</taxon>
    </lineage>
</organism>
<dbReference type="GO" id="GO:0005634">
    <property type="term" value="C:nucleus"/>
    <property type="evidence" value="ECO:0007669"/>
    <property type="project" value="UniProtKB-SubCell"/>
</dbReference>
<dbReference type="Gene3D" id="1.10.10.60">
    <property type="entry name" value="Homeodomain-like"/>
    <property type="match status" value="1"/>
</dbReference>
<dbReference type="EMBL" id="JBJXBP010000007">
    <property type="protein sequence ID" value="KAL3821219.1"/>
    <property type="molecule type" value="Genomic_DNA"/>
</dbReference>
<evidence type="ECO:0000256" key="6">
    <source>
        <dbReference type="ARBA" id="ARBA00023242"/>
    </source>
</evidence>
<evidence type="ECO:0000256" key="10">
    <source>
        <dbReference type="RuleBase" id="RU369038"/>
    </source>
</evidence>
<proteinExistence type="inferred from homology"/>
<dbReference type="InterPro" id="IPR009057">
    <property type="entry name" value="Homeodomain-like_sf"/>
</dbReference>
<keyword evidence="4 8" id="KW-0371">Homeobox</keyword>
<keyword evidence="6 8" id="KW-0539">Nucleus</keyword>
<evidence type="ECO:0000256" key="11">
    <source>
        <dbReference type="SAM" id="Coils"/>
    </source>
</evidence>
<name>A0ABD3S9Q5_9LAMI</name>
<evidence type="ECO:0000256" key="2">
    <source>
        <dbReference type="ARBA" id="ARBA00023015"/>
    </source>
</evidence>
<comment type="function">
    <text evidence="10">Transcription factor.</text>
</comment>
<evidence type="ECO:0000256" key="5">
    <source>
        <dbReference type="ARBA" id="ARBA00023163"/>
    </source>
</evidence>
<evidence type="ECO:0000259" key="13">
    <source>
        <dbReference type="PROSITE" id="PS50071"/>
    </source>
</evidence>
<evidence type="ECO:0000256" key="4">
    <source>
        <dbReference type="ARBA" id="ARBA00023155"/>
    </source>
</evidence>
<feature type="DNA-binding region" description="Homeobox" evidence="8">
    <location>
        <begin position="16"/>
        <end position="75"/>
    </location>
</feature>
<reference evidence="14 15" key="1">
    <citation type="submission" date="2024-12" db="EMBL/GenBank/DDBJ databases">
        <title>The unique morphological basis and parallel evolutionary history of personate flowers in Penstemon.</title>
        <authorList>
            <person name="Depatie T.H."/>
            <person name="Wessinger C.A."/>
        </authorList>
    </citation>
    <scope>NUCLEOTIDE SEQUENCE [LARGE SCALE GENOMIC DNA]</scope>
    <source>
        <strain evidence="14">WTNN_2</strain>
        <tissue evidence="14">Leaf</tissue>
    </source>
</reference>
<comment type="similarity">
    <text evidence="7 10">Belongs to the HD-ZIP homeobox family. Class I subfamily.</text>
</comment>
<sequence length="186" mass="21351">MNLLNSENQIKHHPSSKHQKKRLNQDQVQLLEASFDGSKKLEPERKFQLARELNVPPRQIAIWYQNKRARWKNQSLELDYGALEVKLEAALTEKRELQKEVDYLKTELKQVQDMLLGFKQAQAQGCARVSVAPPPVSSLSSYCEHGSSLNDDDREILVRCSGNWGINNESEALKFEELCTCMYDGC</sequence>
<protein>
    <recommendedName>
        <fullName evidence="10">Homeobox-leucine zipper protein</fullName>
    </recommendedName>
    <alternativeName>
        <fullName evidence="10">HD-ZIP protein</fullName>
    </alternativeName>
    <alternativeName>
        <fullName evidence="10">Homeodomain transcription factor</fullName>
    </alternativeName>
</protein>
<dbReference type="Proteomes" id="UP001634393">
    <property type="component" value="Unassembled WGS sequence"/>
</dbReference>
<evidence type="ECO:0000313" key="15">
    <source>
        <dbReference type="Proteomes" id="UP001634393"/>
    </source>
</evidence>
<accession>A0ABD3S9Q5</accession>
<dbReference type="PANTHER" id="PTHR24326:SF522">
    <property type="entry name" value="HOMEOBOX-LEUCINE ZIPPER PROTEIN ATHB-52"/>
    <property type="match status" value="1"/>
</dbReference>
<dbReference type="Pfam" id="PF00046">
    <property type="entry name" value="Homeodomain"/>
    <property type="match status" value="1"/>
</dbReference>
<evidence type="ECO:0000256" key="7">
    <source>
        <dbReference type="ARBA" id="ARBA00025748"/>
    </source>
</evidence>
<keyword evidence="2 10" id="KW-0805">Transcription regulation</keyword>
<comment type="subcellular location">
    <subcellularLocation>
        <location evidence="1 8 9">Nucleus</location>
    </subcellularLocation>
</comment>
<dbReference type="PROSITE" id="PS50071">
    <property type="entry name" value="HOMEOBOX_2"/>
    <property type="match status" value="1"/>
</dbReference>
<dbReference type="InterPro" id="IPR045224">
    <property type="entry name" value="HDZip_class_I_plant"/>
</dbReference>
<keyword evidence="3 8" id="KW-0238">DNA-binding</keyword>
<dbReference type="InterPro" id="IPR001356">
    <property type="entry name" value="HD"/>
</dbReference>
<keyword evidence="11" id="KW-0175">Coiled coil</keyword>
<dbReference type="PROSITE" id="PS00027">
    <property type="entry name" value="HOMEOBOX_1"/>
    <property type="match status" value="1"/>
</dbReference>
<dbReference type="GO" id="GO:0000981">
    <property type="term" value="F:DNA-binding transcription factor activity, RNA polymerase II-specific"/>
    <property type="evidence" value="ECO:0007669"/>
    <property type="project" value="UniProtKB-UniRule"/>
</dbReference>
<evidence type="ECO:0000256" key="12">
    <source>
        <dbReference type="SAM" id="MobiDB-lite"/>
    </source>
</evidence>
<feature type="compositionally biased region" description="Basic residues" evidence="12">
    <location>
        <begin position="11"/>
        <end position="22"/>
    </location>
</feature>
<evidence type="ECO:0000256" key="3">
    <source>
        <dbReference type="ARBA" id="ARBA00023125"/>
    </source>
</evidence>
<evidence type="ECO:0000256" key="1">
    <source>
        <dbReference type="ARBA" id="ARBA00004123"/>
    </source>
</evidence>
<feature type="domain" description="Homeobox" evidence="13">
    <location>
        <begin position="14"/>
        <end position="74"/>
    </location>
</feature>
<comment type="caution">
    <text evidence="14">The sequence shown here is derived from an EMBL/GenBank/DDBJ whole genome shotgun (WGS) entry which is preliminary data.</text>
</comment>
<keyword evidence="5 10" id="KW-0804">Transcription</keyword>
<dbReference type="SMART" id="SM00389">
    <property type="entry name" value="HOX"/>
    <property type="match status" value="1"/>
</dbReference>
<dbReference type="GO" id="GO:0003677">
    <property type="term" value="F:DNA binding"/>
    <property type="evidence" value="ECO:0007669"/>
    <property type="project" value="UniProtKB-UniRule"/>
</dbReference>
<dbReference type="PANTHER" id="PTHR24326">
    <property type="entry name" value="HOMEOBOX-LEUCINE ZIPPER PROTEIN"/>
    <property type="match status" value="1"/>
</dbReference>
<dbReference type="CDD" id="cd00086">
    <property type="entry name" value="homeodomain"/>
    <property type="match status" value="1"/>
</dbReference>
<dbReference type="SUPFAM" id="SSF46689">
    <property type="entry name" value="Homeodomain-like"/>
    <property type="match status" value="1"/>
</dbReference>
<dbReference type="InterPro" id="IPR017970">
    <property type="entry name" value="Homeobox_CS"/>
</dbReference>
<feature type="region of interest" description="Disordered" evidence="12">
    <location>
        <begin position="1"/>
        <end position="23"/>
    </location>
</feature>
<evidence type="ECO:0000256" key="9">
    <source>
        <dbReference type="RuleBase" id="RU000682"/>
    </source>
</evidence>